<evidence type="ECO:0000313" key="2">
    <source>
        <dbReference type="EMBL" id="MBR0561299.1"/>
    </source>
</evidence>
<name>A0A8J7VST5_9GAMM</name>
<evidence type="ECO:0000313" key="4">
    <source>
        <dbReference type="Proteomes" id="UP000675747"/>
    </source>
</evidence>
<dbReference type="EMBL" id="JAGQFT020000009">
    <property type="protein sequence ID" value="MBS7458220.1"/>
    <property type="molecule type" value="Genomic_DNA"/>
</dbReference>
<dbReference type="RefSeq" id="WP_211925268.1">
    <property type="nucleotide sequence ID" value="NZ_JAGQFT020000009.1"/>
</dbReference>
<accession>A0A8J7VST5</accession>
<keyword evidence="4" id="KW-1185">Reference proteome</keyword>
<organism evidence="2">
    <name type="scientific">Coralloluteibacterium stylophorae</name>
    <dbReference type="NCBI Taxonomy" id="1776034"/>
    <lineage>
        <taxon>Bacteria</taxon>
        <taxon>Pseudomonadati</taxon>
        <taxon>Pseudomonadota</taxon>
        <taxon>Gammaproteobacteria</taxon>
        <taxon>Lysobacterales</taxon>
        <taxon>Lysobacteraceae</taxon>
        <taxon>Coralloluteibacterium</taxon>
    </lineage>
</organism>
<comment type="caution">
    <text evidence="2">The sequence shown here is derived from an EMBL/GenBank/DDBJ whole genome shotgun (WGS) entry which is preliminary data.</text>
</comment>
<protein>
    <submittedName>
        <fullName evidence="2">Uncharacterized protein</fullName>
    </submittedName>
</protein>
<feature type="region of interest" description="Disordered" evidence="1">
    <location>
        <begin position="41"/>
        <end position="65"/>
    </location>
</feature>
<gene>
    <name evidence="3" type="ORF">KB893_013860</name>
    <name evidence="2" type="ORF">KB893_02015</name>
</gene>
<evidence type="ECO:0000256" key="1">
    <source>
        <dbReference type="SAM" id="MobiDB-lite"/>
    </source>
</evidence>
<sequence>MHATRNMEPRALRESLEAVARGEQLPKGLVETLVEAGLVEHHGTSPGEAVLTAGGRRRLEQLHGS</sequence>
<dbReference type="EMBL" id="JAGQFT010000007">
    <property type="protein sequence ID" value="MBR0561299.1"/>
    <property type="molecule type" value="Genomic_DNA"/>
</dbReference>
<proteinExistence type="predicted"/>
<reference evidence="2" key="2">
    <citation type="submission" date="2021-04" db="EMBL/GenBank/DDBJ databases">
        <authorList>
            <person name="Karlyshev A.V."/>
        </authorList>
    </citation>
    <scope>NUCLEOTIDE SEQUENCE</scope>
    <source>
        <strain evidence="2">LMG 29479</strain>
    </source>
</reference>
<dbReference type="AlphaFoldDB" id="A0A8J7VST5"/>
<reference evidence="3 4" key="1">
    <citation type="journal article" date="2021" name="Microbiol. Resour. Announc.">
        <title>Draft Genome Sequence of Coralloluteibacterium stylophorae LMG 29479T.</title>
        <authorList>
            <person name="Karlyshev A.V."/>
            <person name="Kudryashova E.B."/>
            <person name="Ariskina E.V."/>
            <person name="Conroy A.P."/>
            <person name="Abidueva E.Y."/>
        </authorList>
    </citation>
    <scope>NUCLEOTIDE SEQUENCE [LARGE SCALE GENOMIC DNA]</scope>
    <source>
        <strain evidence="3 4">LMG 29479</strain>
    </source>
</reference>
<evidence type="ECO:0000313" key="3">
    <source>
        <dbReference type="EMBL" id="MBS7458220.1"/>
    </source>
</evidence>
<dbReference type="Proteomes" id="UP000675747">
    <property type="component" value="Unassembled WGS sequence"/>
</dbReference>